<feature type="domain" description="Signal transduction histidine kinase internal region" evidence="2">
    <location>
        <begin position="164"/>
        <end position="242"/>
    </location>
</feature>
<dbReference type="PANTHER" id="PTHR34220">
    <property type="entry name" value="SENSOR HISTIDINE KINASE YPDA"/>
    <property type="match status" value="1"/>
</dbReference>
<evidence type="ECO:0000313" key="3">
    <source>
        <dbReference type="EMBL" id="RKF04689.1"/>
    </source>
</evidence>
<keyword evidence="1" id="KW-0812">Transmembrane</keyword>
<dbReference type="InterPro" id="IPR036890">
    <property type="entry name" value="HATPase_C_sf"/>
</dbReference>
<dbReference type="RefSeq" id="WP_120185562.1">
    <property type="nucleotide sequence ID" value="NZ_RAQM01000006.1"/>
</dbReference>
<feature type="transmembrane region" description="Helical" evidence="1">
    <location>
        <begin position="116"/>
        <end position="136"/>
    </location>
</feature>
<dbReference type="GO" id="GO:0016020">
    <property type="term" value="C:membrane"/>
    <property type="evidence" value="ECO:0007669"/>
    <property type="project" value="InterPro"/>
</dbReference>
<dbReference type="AlphaFoldDB" id="A0A420E3S9"/>
<dbReference type="GO" id="GO:0000155">
    <property type="term" value="F:phosphorelay sensor kinase activity"/>
    <property type="evidence" value="ECO:0007669"/>
    <property type="project" value="InterPro"/>
</dbReference>
<feature type="transmembrane region" description="Helical" evidence="1">
    <location>
        <begin position="12"/>
        <end position="33"/>
    </location>
</feature>
<dbReference type="InterPro" id="IPR010559">
    <property type="entry name" value="Sig_transdc_His_kin_internal"/>
</dbReference>
<dbReference type="PANTHER" id="PTHR34220:SF7">
    <property type="entry name" value="SENSOR HISTIDINE KINASE YPDA"/>
    <property type="match status" value="1"/>
</dbReference>
<keyword evidence="4" id="KW-1185">Reference proteome</keyword>
<proteinExistence type="predicted"/>
<dbReference type="Proteomes" id="UP000285780">
    <property type="component" value="Unassembled WGS sequence"/>
</dbReference>
<evidence type="ECO:0000313" key="4">
    <source>
        <dbReference type="Proteomes" id="UP000285780"/>
    </source>
</evidence>
<sequence>MLKIFTPFLYKIPLHILFWGLVWLFFYLFFSTGSNNPQFLFWFTSILSAISIITSYVFAYNLIPNYLLTKKYWSFLLYTSYAIIFTLFGVLATVVFGFVFFFNLEFQNMPALTKSSSVILVCVFLIIVLASGYKILSHNYKSIEEKKTLENKFLQTQLQLKEQELKFLKMQIHPHFLFNTLNTLYGFALKKSDTAPDMILKLSNLLDYILYQVDKPSVLLKNEIQHIEDYISLEKRRFQESLEVNFIKNLHDDTIQIPPMLLLPFVENAFKHGTQINDVLHININLKTTEDFLSFHIKNTFKENTNNKKGIGLENIQKRLEMLYNQQSKLSISSENDLFIVDLKIPLKNG</sequence>
<dbReference type="InterPro" id="IPR050640">
    <property type="entry name" value="Bact_2-comp_sensor_kinase"/>
</dbReference>
<evidence type="ECO:0000259" key="2">
    <source>
        <dbReference type="Pfam" id="PF06580"/>
    </source>
</evidence>
<dbReference type="EMBL" id="RAQM01000006">
    <property type="protein sequence ID" value="RKF04689.1"/>
    <property type="molecule type" value="Genomic_DNA"/>
</dbReference>
<protein>
    <recommendedName>
        <fullName evidence="2">Signal transduction histidine kinase internal region domain-containing protein</fullName>
    </recommendedName>
</protein>
<comment type="caution">
    <text evidence="3">The sequence shown here is derived from an EMBL/GenBank/DDBJ whole genome shotgun (WGS) entry which is preliminary data.</text>
</comment>
<reference evidence="3 4" key="1">
    <citation type="submission" date="2018-09" db="EMBL/GenBank/DDBJ databases">
        <title>Genomic Encyclopedia of Archaeal and Bacterial Type Strains, Phase II (KMG-II): from individual species to whole genera.</title>
        <authorList>
            <person name="Goeker M."/>
        </authorList>
    </citation>
    <scope>NUCLEOTIDE SEQUENCE [LARGE SCALE GENOMIC DNA]</scope>
    <source>
        <strain evidence="3 4">DSM 16505</strain>
    </source>
</reference>
<feature type="transmembrane region" description="Helical" evidence="1">
    <location>
        <begin position="75"/>
        <end position="104"/>
    </location>
</feature>
<keyword evidence="1" id="KW-1133">Transmembrane helix</keyword>
<keyword evidence="1" id="KW-0472">Membrane</keyword>
<feature type="transmembrane region" description="Helical" evidence="1">
    <location>
        <begin position="39"/>
        <end position="63"/>
    </location>
</feature>
<accession>A0A420E3S9</accession>
<dbReference type="Pfam" id="PF06580">
    <property type="entry name" value="His_kinase"/>
    <property type="match status" value="1"/>
</dbReference>
<dbReference type="Gene3D" id="3.30.565.10">
    <property type="entry name" value="Histidine kinase-like ATPase, C-terminal domain"/>
    <property type="match status" value="1"/>
</dbReference>
<organism evidence="3 4">
    <name type="scientific">Tenacibaculum lutimaris</name>
    <dbReference type="NCBI Taxonomy" id="285258"/>
    <lineage>
        <taxon>Bacteria</taxon>
        <taxon>Pseudomonadati</taxon>
        <taxon>Bacteroidota</taxon>
        <taxon>Flavobacteriia</taxon>
        <taxon>Flavobacteriales</taxon>
        <taxon>Flavobacteriaceae</taxon>
        <taxon>Tenacibaculum</taxon>
    </lineage>
</organism>
<evidence type="ECO:0000256" key="1">
    <source>
        <dbReference type="SAM" id="Phobius"/>
    </source>
</evidence>
<gene>
    <name evidence="3" type="ORF">C8N26_0075</name>
</gene>
<name>A0A420E3S9_9FLAO</name>